<dbReference type="PRINTS" id="PR00505">
    <property type="entry name" value="D12N6MTFRASE"/>
</dbReference>
<feature type="compositionally biased region" description="Basic and acidic residues" evidence="4">
    <location>
        <begin position="252"/>
        <end position="261"/>
    </location>
</feature>
<dbReference type="Pfam" id="PF02086">
    <property type="entry name" value="MethyltransfD12"/>
    <property type="match status" value="1"/>
</dbReference>
<dbReference type="Proteomes" id="UP000770586">
    <property type="component" value="Unassembled WGS sequence"/>
</dbReference>
<feature type="region of interest" description="Disordered" evidence="4">
    <location>
        <begin position="252"/>
        <end position="294"/>
    </location>
</feature>
<evidence type="ECO:0000256" key="2">
    <source>
        <dbReference type="ARBA" id="ARBA00022679"/>
    </source>
</evidence>
<dbReference type="GO" id="GO:0009307">
    <property type="term" value="P:DNA restriction-modification system"/>
    <property type="evidence" value="ECO:0007669"/>
    <property type="project" value="InterPro"/>
</dbReference>
<dbReference type="InterPro" id="IPR012327">
    <property type="entry name" value="MeTrfase_D12"/>
</dbReference>
<keyword evidence="1 5" id="KW-0489">Methyltransferase</keyword>
<dbReference type="GO" id="GO:0032259">
    <property type="term" value="P:methylation"/>
    <property type="evidence" value="ECO:0007669"/>
    <property type="project" value="UniProtKB-KW"/>
</dbReference>
<dbReference type="GO" id="GO:0006298">
    <property type="term" value="P:mismatch repair"/>
    <property type="evidence" value="ECO:0007669"/>
    <property type="project" value="TreeGrafter"/>
</dbReference>
<name>A0A8J7RT64_9EURY</name>
<evidence type="ECO:0000256" key="1">
    <source>
        <dbReference type="ARBA" id="ARBA00022603"/>
    </source>
</evidence>
<dbReference type="GO" id="GO:0043565">
    <property type="term" value="F:sequence-specific DNA binding"/>
    <property type="evidence" value="ECO:0007669"/>
    <property type="project" value="TreeGrafter"/>
</dbReference>
<keyword evidence="3" id="KW-0949">S-adenosyl-L-methionine</keyword>
<evidence type="ECO:0000313" key="6">
    <source>
        <dbReference type="Proteomes" id="UP000770586"/>
    </source>
</evidence>
<dbReference type="InterPro" id="IPR012263">
    <property type="entry name" value="M_m6A_EcoRV"/>
</dbReference>
<feature type="compositionally biased region" description="Basic and acidic residues" evidence="4">
    <location>
        <begin position="271"/>
        <end position="284"/>
    </location>
</feature>
<dbReference type="SUPFAM" id="SSF53335">
    <property type="entry name" value="S-adenosyl-L-methionine-dependent methyltransferases"/>
    <property type="match status" value="1"/>
</dbReference>
<comment type="caution">
    <text evidence="5">The sequence shown here is derived from an EMBL/GenBank/DDBJ whole genome shotgun (WGS) entry which is preliminary data.</text>
</comment>
<dbReference type="AlphaFoldDB" id="A0A8J7RT64"/>
<accession>A0A8J7RT64</accession>
<sequence>MAKALPFRWYGGKYSHLDFILSQLPQTHQYVEPFGGSAAVLINREPSPVETYNDLDGDVVTFFKVLRENRDELLENIALTPFSREELAHAVEQQNNDELSDMEQARLFFVRAGQTRSGLAQEATPGRWAYCKSTSRRDMSGAVSRWHGRLEQLYDVADRLRRVQIENKPAIEVIERHDDEETLFYCDPPYPHETRGDTNSYGHEMTDDDHRELAEVLRNAEGKVAVSGYKCDLYEEVFEEYGWNRVDAEEKTMHTTKDQRQESLWLNYEPPNRDVDPGLDKDADQQTLLEASDE</sequence>
<dbReference type="EC" id="2.1.1.72" evidence="5"/>
<organism evidence="5 6">
    <name type="scientific">Halorubrum trapanicum</name>
    <dbReference type="NCBI Taxonomy" id="29284"/>
    <lineage>
        <taxon>Archaea</taxon>
        <taxon>Methanobacteriati</taxon>
        <taxon>Methanobacteriota</taxon>
        <taxon>Stenosarchaea group</taxon>
        <taxon>Halobacteria</taxon>
        <taxon>Halobacteriales</taxon>
        <taxon>Haloferacaceae</taxon>
        <taxon>Halorubrum</taxon>
    </lineage>
</organism>
<dbReference type="PIRSF" id="PIRSF000398">
    <property type="entry name" value="M_m6A_EcoRV"/>
    <property type="match status" value="1"/>
</dbReference>
<dbReference type="OrthoDB" id="372040at2157"/>
<keyword evidence="2 5" id="KW-0808">Transferase</keyword>
<gene>
    <name evidence="5" type="ORF">J2744_000997</name>
</gene>
<reference evidence="5 6" key="1">
    <citation type="submission" date="2021-03" db="EMBL/GenBank/DDBJ databases">
        <title>Genomic Encyclopedia of Type Strains, Phase IV (KMG-IV): sequencing the most valuable type-strain genomes for metagenomic binning, comparative biology and taxonomic classification.</title>
        <authorList>
            <person name="Goeker M."/>
        </authorList>
    </citation>
    <scope>NUCLEOTIDE SEQUENCE [LARGE SCALE GENOMIC DNA]</scope>
    <source>
        <strain evidence="5 6">DSM 12287</strain>
    </source>
</reference>
<dbReference type="RefSeq" id="WP_209545299.1">
    <property type="nucleotide sequence ID" value="NZ_BAAADX010000005.1"/>
</dbReference>
<protein>
    <submittedName>
        <fullName evidence="5">DNA adenine methylase</fullName>
        <ecNumber evidence="5">2.1.1.72</ecNumber>
    </submittedName>
</protein>
<dbReference type="PANTHER" id="PTHR30481:SF4">
    <property type="entry name" value="SITE-SPECIFIC DNA-METHYLTRANSFERASE (ADENINE-SPECIFIC)"/>
    <property type="match status" value="1"/>
</dbReference>
<feature type="compositionally biased region" description="Polar residues" evidence="4">
    <location>
        <begin position="285"/>
        <end position="294"/>
    </location>
</feature>
<dbReference type="Gene3D" id="3.40.50.150">
    <property type="entry name" value="Vaccinia Virus protein VP39"/>
    <property type="match status" value="2"/>
</dbReference>
<keyword evidence="6" id="KW-1185">Reference proteome</keyword>
<dbReference type="EMBL" id="JAGGKE010000003">
    <property type="protein sequence ID" value="MBP1901327.1"/>
    <property type="molecule type" value="Genomic_DNA"/>
</dbReference>
<dbReference type="PANTHER" id="PTHR30481">
    <property type="entry name" value="DNA ADENINE METHYLASE"/>
    <property type="match status" value="1"/>
</dbReference>
<dbReference type="GO" id="GO:1904047">
    <property type="term" value="F:S-adenosyl-L-methionine binding"/>
    <property type="evidence" value="ECO:0007669"/>
    <property type="project" value="TreeGrafter"/>
</dbReference>
<dbReference type="GO" id="GO:0009007">
    <property type="term" value="F:site-specific DNA-methyltransferase (adenine-specific) activity"/>
    <property type="evidence" value="ECO:0007669"/>
    <property type="project" value="UniProtKB-EC"/>
</dbReference>
<evidence type="ECO:0000256" key="3">
    <source>
        <dbReference type="ARBA" id="ARBA00022691"/>
    </source>
</evidence>
<dbReference type="InterPro" id="IPR029063">
    <property type="entry name" value="SAM-dependent_MTases_sf"/>
</dbReference>
<evidence type="ECO:0000313" key="5">
    <source>
        <dbReference type="EMBL" id="MBP1901327.1"/>
    </source>
</evidence>
<evidence type="ECO:0000256" key="4">
    <source>
        <dbReference type="SAM" id="MobiDB-lite"/>
    </source>
</evidence>
<proteinExistence type="predicted"/>